<dbReference type="InterPro" id="IPR012867">
    <property type="entry name" value="DUF1648"/>
</dbReference>
<evidence type="ECO:0000259" key="4">
    <source>
        <dbReference type="Pfam" id="PF19124"/>
    </source>
</evidence>
<feature type="transmembrane region" description="Helical" evidence="2">
    <location>
        <begin position="56"/>
        <end position="77"/>
    </location>
</feature>
<feature type="transmembrane region" description="Helical" evidence="2">
    <location>
        <begin position="195"/>
        <end position="220"/>
    </location>
</feature>
<proteinExistence type="predicted"/>
<reference evidence="5 6" key="1">
    <citation type="submission" date="2014-03" db="EMBL/GenBank/DDBJ databases">
        <title>Genomics of Bifidobacteria.</title>
        <authorList>
            <person name="Ventura M."/>
            <person name="Milani C."/>
            <person name="Lugli G.A."/>
        </authorList>
    </citation>
    <scope>NUCLEOTIDE SEQUENCE [LARGE SCALE GENOMIC DNA]</scope>
    <source>
        <strain evidence="5 6">DSM 23975</strain>
    </source>
</reference>
<dbReference type="eggNOG" id="COG4194">
    <property type="taxonomic scope" value="Bacteria"/>
</dbReference>
<feature type="transmembrane region" description="Helical" evidence="2">
    <location>
        <begin position="269"/>
        <end position="297"/>
    </location>
</feature>
<feature type="domain" description="DUF1648" evidence="3">
    <location>
        <begin position="157"/>
        <end position="201"/>
    </location>
</feature>
<dbReference type="Pfam" id="PF19124">
    <property type="entry name" value="DUF5808"/>
    <property type="match status" value="1"/>
</dbReference>
<keyword evidence="2" id="KW-0472">Membrane</keyword>
<evidence type="ECO:0000313" key="5">
    <source>
        <dbReference type="EMBL" id="KFI85837.1"/>
    </source>
</evidence>
<dbReference type="RefSeq" id="WP_223847846.1">
    <property type="nucleotide sequence ID" value="NZ_JDUW01000002.1"/>
</dbReference>
<comment type="caution">
    <text evidence="5">The sequence shown here is derived from an EMBL/GenBank/DDBJ whole genome shotgun (WGS) entry which is preliminary data.</text>
</comment>
<feature type="region of interest" description="Disordered" evidence="1">
    <location>
        <begin position="308"/>
        <end position="327"/>
    </location>
</feature>
<feature type="transmembrane region" description="Helical" evidence="2">
    <location>
        <begin position="12"/>
        <end position="36"/>
    </location>
</feature>
<dbReference type="PANTHER" id="PTHR37810">
    <property type="entry name" value="IMMUNITY PROTEIN SDPI"/>
    <property type="match status" value="1"/>
</dbReference>
<keyword evidence="6" id="KW-1185">Reference proteome</keyword>
<feature type="domain" description="DUF5808" evidence="4">
    <location>
        <begin position="346"/>
        <end position="368"/>
    </location>
</feature>
<gene>
    <name evidence="5" type="ORF">BREU_1018</name>
</gene>
<feature type="transmembrane region" description="Helical" evidence="2">
    <location>
        <begin position="240"/>
        <end position="262"/>
    </location>
</feature>
<evidence type="ECO:0000259" key="3">
    <source>
        <dbReference type="Pfam" id="PF07853"/>
    </source>
</evidence>
<sequence>MDNINTMTVATNIMLGLFFLLLVLMTASVSMVPWIADRHAVFGVSVPLSAHTDRRIRGYKAMYACNIVSCGIIALLIDAMIWRNFGMAGALWALFISSLVIAAMGFIAQQRYRRLTLELKKERGWTATGERHAVLVGERDNPQPLGLAWELLHVVAIAVTIAVGVLGYDHMPERVAMHANAAGQIDGWVDKGPMLIWYPVIVQVLLAVVMTAGHAAIIYAKHPIDPDHPATTGYAYGVFSRVWSIYMLVIGLLTAGGVGLGIQLSNIGVITLGTFGVFAMFIAVVALLGALVIGLYYGQNGSHEYAERRSVTMGRGGEDAATDGDEPMPYDDDRHWVAGVFYVNHDDPAVMVPKRFGVGWTVNFARPSVIIVSVVLIVVCIGSLVVAVM</sequence>
<dbReference type="PANTHER" id="PTHR37810:SF5">
    <property type="entry name" value="IMMUNITY PROTEIN SDPI"/>
    <property type="match status" value="1"/>
</dbReference>
<dbReference type="Proteomes" id="UP000028984">
    <property type="component" value="Unassembled WGS sequence"/>
</dbReference>
<keyword evidence="2" id="KW-0812">Transmembrane</keyword>
<dbReference type="EMBL" id="JGZK01000006">
    <property type="protein sequence ID" value="KFI85837.1"/>
    <property type="molecule type" value="Genomic_DNA"/>
</dbReference>
<evidence type="ECO:0000256" key="1">
    <source>
        <dbReference type="SAM" id="MobiDB-lite"/>
    </source>
</evidence>
<dbReference type="GO" id="GO:0009636">
    <property type="term" value="P:response to toxic substance"/>
    <property type="evidence" value="ECO:0007669"/>
    <property type="project" value="TreeGrafter"/>
</dbReference>
<name>A0A087CRD7_9BIFI</name>
<dbReference type="InterPro" id="IPR043831">
    <property type="entry name" value="DUF5808"/>
</dbReference>
<feature type="transmembrane region" description="Helical" evidence="2">
    <location>
        <begin position="89"/>
        <end position="108"/>
    </location>
</feature>
<accession>A0A087CRD7</accession>
<dbReference type="AlphaFoldDB" id="A0A087CRD7"/>
<evidence type="ECO:0000313" key="6">
    <source>
        <dbReference type="Proteomes" id="UP000028984"/>
    </source>
</evidence>
<keyword evidence="2" id="KW-1133">Transmembrane helix</keyword>
<organism evidence="5 6">
    <name type="scientific">Bifidobacterium reuteri DSM 23975</name>
    <dbReference type="NCBI Taxonomy" id="1437610"/>
    <lineage>
        <taxon>Bacteria</taxon>
        <taxon>Bacillati</taxon>
        <taxon>Actinomycetota</taxon>
        <taxon>Actinomycetes</taxon>
        <taxon>Bifidobacteriales</taxon>
        <taxon>Bifidobacteriaceae</taxon>
        <taxon>Bifidobacterium</taxon>
    </lineage>
</organism>
<protein>
    <submittedName>
        <fullName evidence="5">LacI family transcriptional regulator</fullName>
    </submittedName>
</protein>
<feature type="transmembrane region" description="Helical" evidence="2">
    <location>
        <begin position="147"/>
        <end position="168"/>
    </location>
</feature>
<dbReference type="Pfam" id="PF07853">
    <property type="entry name" value="DUF1648"/>
    <property type="match status" value="1"/>
</dbReference>
<feature type="transmembrane region" description="Helical" evidence="2">
    <location>
        <begin position="369"/>
        <end position="388"/>
    </location>
</feature>
<evidence type="ECO:0000256" key="2">
    <source>
        <dbReference type="SAM" id="Phobius"/>
    </source>
</evidence>